<dbReference type="RefSeq" id="WP_302711978.1">
    <property type="nucleotide sequence ID" value="NZ_JAULRT010000047.1"/>
</dbReference>
<evidence type="ECO:0000313" key="3">
    <source>
        <dbReference type="Proteomes" id="UP001168380"/>
    </source>
</evidence>
<feature type="domain" description="Gamma-glutamylcyclotransferase AIG2-like" evidence="1">
    <location>
        <begin position="11"/>
        <end position="138"/>
    </location>
</feature>
<accession>A0ABT8THP0</accession>
<evidence type="ECO:0000313" key="2">
    <source>
        <dbReference type="EMBL" id="MDO3381822.1"/>
    </source>
</evidence>
<dbReference type="InterPro" id="IPR036568">
    <property type="entry name" value="GGCT-like_sf"/>
</dbReference>
<proteinExistence type="predicted"/>
<evidence type="ECO:0000259" key="1">
    <source>
        <dbReference type="Pfam" id="PF06094"/>
    </source>
</evidence>
<dbReference type="EMBL" id="JAULRT010000047">
    <property type="protein sequence ID" value="MDO3381822.1"/>
    <property type="molecule type" value="Genomic_DNA"/>
</dbReference>
<gene>
    <name evidence="2" type="ORF">QWI16_06510</name>
</gene>
<dbReference type="Proteomes" id="UP001168380">
    <property type="component" value="Unassembled WGS sequence"/>
</dbReference>
<sequence length="149" mass="16983">MATEQAGERQLFIYGTLREPNHPMHRFLRRHSQWLGRASISARLYELGDYPGAILAPTGIDATGARVWGDVVCLSDAAGLLQKLDDYEECTAAYAEPHEYRREITRASMDNGKSLSCWVYAYQHKVDESRRIVSGDYLEHLKLANNPRR</sequence>
<protein>
    <submittedName>
        <fullName evidence="2">Gamma-glutamylcyclotransferase family protein</fullName>
    </submittedName>
</protein>
<comment type="caution">
    <text evidence="2">The sequence shown here is derived from an EMBL/GenBank/DDBJ whole genome shotgun (WGS) entry which is preliminary data.</text>
</comment>
<name>A0ABT8THP0_9GAMM</name>
<reference evidence="2" key="1">
    <citation type="submission" date="2023-07" db="EMBL/GenBank/DDBJ databases">
        <title>Gilvimarinus algae sp. nov., isolated from the surface of Kelp.</title>
        <authorList>
            <person name="Sun Y.Y."/>
            <person name="Gong Y."/>
            <person name="Du Z.J."/>
        </authorList>
    </citation>
    <scope>NUCLEOTIDE SEQUENCE</scope>
    <source>
        <strain evidence="2">SDUM040014</strain>
    </source>
</reference>
<dbReference type="Pfam" id="PF06094">
    <property type="entry name" value="GGACT"/>
    <property type="match status" value="1"/>
</dbReference>
<dbReference type="CDD" id="cd06661">
    <property type="entry name" value="GGCT_like"/>
    <property type="match status" value="1"/>
</dbReference>
<dbReference type="InterPro" id="IPR013024">
    <property type="entry name" value="GGCT-like"/>
</dbReference>
<dbReference type="SUPFAM" id="SSF110857">
    <property type="entry name" value="Gamma-glutamyl cyclotransferase-like"/>
    <property type="match status" value="1"/>
</dbReference>
<dbReference type="InterPro" id="IPR009288">
    <property type="entry name" value="AIG2-like_dom"/>
</dbReference>
<keyword evidence="3" id="KW-1185">Reference proteome</keyword>
<dbReference type="Gene3D" id="3.10.490.10">
    <property type="entry name" value="Gamma-glutamyl cyclotransferase-like"/>
    <property type="match status" value="1"/>
</dbReference>
<organism evidence="2 3">
    <name type="scientific">Gilvimarinus algae</name>
    <dbReference type="NCBI Taxonomy" id="3058037"/>
    <lineage>
        <taxon>Bacteria</taxon>
        <taxon>Pseudomonadati</taxon>
        <taxon>Pseudomonadota</taxon>
        <taxon>Gammaproteobacteria</taxon>
        <taxon>Cellvibrionales</taxon>
        <taxon>Cellvibrionaceae</taxon>
        <taxon>Gilvimarinus</taxon>
    </lineage>
</organism>